<dbReference type="AlphaFoldDB" id="A0A2P2NV15"/>
<sequence length="58" mass="6537">MEVDVYACFQMQHSDLNHTGSGIFPMFDSISTSKAILTIRETDIGYYLSPIGKSIFYP</sequence>
<dbReference type="EMBL" id="GGEC01065707">
    <property type="protein sequence ID" value="MBX46191.1"/>
    <property type="molecule type" value="Transcribed_RNA"/>
</dbReference>
<evidence type="ECO:0000313" key="1">
    <source>
        <dbReference type="EMBL" id="MBX46191.1"/>
    </source>
</evidence>
<proteinExistence type="predicted"/>
<protein>
    <submittedName>
        <fullName evidence="1">Uncharacterized protein</fullName>
    </submittedName>
</protein>
<accession>A0A2P2NV15</accession>
<organism evidence="1">
    <name type="scientific">Rhizophora mucronata</name>
    <name type="common">Asiatic mangrove</name>
    <dbReference type="NCBI Taxonomy" id="61149"/>
    <lineage>
        <taxon>Eukaryota</taxon>
        <taxon>Viridiplantae</taxon>
        <taxon>Streptophyta</taxon>
        <taxon>Embryophyta</taxon>
        <taxon>Tracheophyta</taxon>
        <taxon>Spermatophyta</taxon>
        <taxon>Magnoliopsida</taxon>
        <taxon>eudicotyledons</taxon>
        <taxon>Gunneridae</taxon>
        <taxon>Pentapetalae</taxon>
        <taxon>rosids</taxon>
        <taxon>fabids</taxon>
        <taxon>Malpighiales</taxon>
        <taxon>Rhizophoraceae</taxon>
        <taxon>Rhizophora</taxon>
    </lineage>
</organism>
<reference evidence="1" key="1">
    <citation type="submission" date="2018-02" db="EMBL/GenBank/DDBJ databases">
        <title>Rhizophora mucronata_Transcriptome.</title>
        <authorList>
            <person name="Meera S.P."/>
            <person name="Sreeshan A."/>
            <person name="Augustine A."/>
        </authorList>
    </citation>
    <scope>NUCLEOTIDE SEQUENCE</scope>
    <source>
        <tissue evidence="1">Leaf</tissue>
    </source>
</reference>
<name>A0A2P2NV15_RHIMU</name>